<keyword evidence="6" id="KW-0119">Carbohydrate metabolism</keyword>
<dbReference type="InterPro" id="IPR042213">
    <property type="entry name" value="NBD_C_sf"/>
</dbReference>
<keyword evidence="10" id="KW-1185">Reference proteome</keyword>
<feature type="domain" description="Four-carbon acid sugar kinase nucleotide binding" evidence="8">
    <location>
        <begin position="242"/>
        <end position="413"/>
    </location>
</feature>
<evidence type="ECO:0000259" key="7">
    <source>
        <dbReference type="Pfam" id="PF07005"/>
    </source>
</evidence>
<evidence type="ECO:0000313" key="10">
    <source>
        <dbReference type="Proteomes" id="UP000244240"/>
    </source>
</evidence>
<evidence type="ECO:0000256" key="5">
    <source>
        <dbReference type="ARBA" id="ARBA00022840"/>
    </source>
</evidence>
<dbReference type="AlphaFoldDB" id="A0A2T6C8N6"/>
<dbReference type="EMBL" id="QBKR01000002">
    <property type="protein sequence ID" value="PTX64681.1"/>
    <property type="molecule type" value="Genomic_DNA"/>
</dbReference>
<dbReference type="RefSeq" id="WP_108021737.1">
    <property type="nucleotide sequence ID" value="NZ_QBKR01000002.1"/>
</dbReference>
<dbReference type="Gene3D" id="3.40.980.20">
    <property type="entry name" value="Four-carbon acid sugar kinase, nucleotide binding domain"/>
    <property type="match status" value="1"/>
</dbReference>
<feature type="domain" description="Four-carbon acid sugar kinase N-terminal" evidence="7">
    <location>
        <begin position="3"/>
        <end position="224"/>
    </location>
</feature>
<evidence type="ECO:0000313" key="9">
    <source>
        <dbReference type="EMBL" id="PTX64681.1"/>
    </source>
</evidence>
<name>A0A2T6C8N6_9BACL</name>
<dbReference type="InterPro" id="IPR037051">
    <property type="entry name" value="4-carb_acid_sugar_kinase_N_sf"/>
</dbReference>
<keyword evidence="5" id="KW-0067">ATP-binding</keyword>
<evidence type="ECO:0000256" key="1">
    <source>
        <dbReference type="ARBA" id="ARBA00005715"/>
    </source>
</evidence>
<evidence type="ECO:0000259" key="8">
    <source>
        <dbReference type="Pfam" id="PF17042"/>
    </source>
</evidence>
<sequence length="438" mass="47605">MKIGIIADDLTGANATGVRLSKQGFRTASMVFGLIHPEGDYDVVSVDTDSRYATPVEARRRVTQTVHILRQGGTQVFCKRIDSTFRGNVGAELDALLDVLGEETTAVVVPSFPDSGRITVGGYLLVNGIPLQRTDVAKDPVAPITRSHIPTLLKEQSRLPVGFIEMETVLEGMPAIHRTLVKQIQKGNRIIVLDAVTEEQIEQIAKAMGRIQKPLVPADPGPLSVAYIKTHFQSRQKGTKVLVTVGSVTPTTGRQLEHFMKEWDCRPVYVAPEVLTIGSDRRNEAMERAIEEALERSRHSDVILVTTHHPEQGLLDLAALAKEQGTSEGSLAKSITDGLAGISRRIIERSRGEIGGCFASGGDVTASLFAATGTRGIELLEEIQPLIAYGRFIGGYLDGIPIVTKGGMAGDIRAIDASVRHLKIELIKRKQPMKEWEG</sequence>
<evidence type="ECO:0000256" key="2">
    <source>
        <dbReference type="ARBA" id="ARBA00022679"/>
    </source>
</evidence>
<dbReference type="Proteomes" id="UP000244240">
    <property type="component" value="Unassembled WGS sequence"/>
</dbReference>
<protein>
    <submittedName>
        <fullName evidence="9">Uncharacterized protein YgbK (DUF1537 family)</fullName>
    </submittedName>
</protein>
<dbReference type="InterPro" id="IPR010737">
    <property type="entry name" value="4-carb_acid_sugar_kinase_N"/>
</dbReference>
<dbReference type="Pfam" id="PF07005">
    <property type="entry name" value="SBD_N"/>
    <property type="match status" value="1"/>
</dbReference>
<evidence type="ECO:0000256" key="4">
    <source>
        <dbReference type="ARBA" id="ARBA00022777"/>
    </source>
</evidence>
<dbReference type="OrthoDB" id="9778478at2"/>
<dbReference type="SUPFAM" id="SSF142764">
    <property type="entry name" value="YgbK-like"/>
    <property type="match status" value="1"/>
</dbReference>
<reference evidence="9 10" key="1">
    <citation type="submission" date="2018-04" db="EMBL/GenBank/DDBJ databases">
        <title>Genomic Encyclopedia of Archaeal and Bacterial Type Strains, Phase II (KMG-II): from individual species to whole genera.</title>
        <authorList>
            <person name="Goeker M."/>
        </authorList>
    </citation>
    <scope>NUCLEOTIDE SEQUENCE [LARGE SCALE GENOMIC DNA]</scope>
    <source>
        <strain evidence="9 10">DSM 45787</strain>
    </source>
</reference>
<accession>A0A2T6C8N6</accession>
<dbReference type="Gene3D" id="3.40.50.10840">
    <property type="entry name" value="Putative sugar-binding, N-terminal domain"/>
    <property type="match status" value="1"/>
</dbReference>
<dbReference type="GO" id="GO:0005524">
    <property type="term" value="F:ATP binding"/>
    <property type="evidence" value="ECO:0007669"/>
    <property type="project" value="UniProtKB-KW"/>
</dbReference>
<gene>
    <name evidence="9" type="ORF">C8P63_102176</name>
</gene>
<comment type="similarity">
    <text evidence="1">Belongs to the four-carbon acid sugar kinase family.</text>
</comment>
<organism evidence="9 10">
    <name type="scientific">Melghirimyces profundicolus</name>
    <dbReference type="NCBI Taxonomy" id="1242148"/>
    <lineage>
        <taxon>Bacteria</taxon>
        <taxon>Bacillati</taxon>
        <taxon>Bacillota</taxon>
        <taxon>Bacilli</taxon>
        <taxon>Bacillales</taxon>
        <taxon>Thermoactinomycetaceae</taxon>
        <taxon>Melghirimyces</taxon>
    </lineage>
</organism>
<evidence type="ECO:0000256" key="3">
    <source>
        <dbReference type="ARBA" id="ARBA00022741"/>
    </source>
</evidence>
<dbReference type="InterPro" id="IPR031475">
    <property type="entry name" value="NBD_C"/>
</dbReference>
<comment type="caution">
    <text evidence="9">The sequence shown here is derived from an EMBL/GenBank/DDBJ whole genome shotgun (WGS) entry which is preliminary data.</text>
</comment>
<keyword evidence="2" id="KW-0808">Transferase</keyword>
<proteinExistence type="inferred from homology"/>
<dbReference type="GO" id="GO:0016301">
    <property type="term" value="F:kinase activity"/>
    <property type="evidence" value="ECO:0007669"/>
    <property type="project" value="UniProtKB-KW"/>
</dbReference>
<keyword evidence="3" id="KW-0547">Nucleotide-binding</keyword>
<evidence type="ECO:0000256" key="6">
    <source>
        <dbReference type="ARBA" id="ARBA00023277"/>
    </source>
</evidence>
<dbReference type="Pfam" id="PF17042">
    <property type="entry name" value="NBD_C"/>
    <property type="match status" value="1"/>
</dbReference>
<keyword evidence="4" id="KW-0418">Kinase</keyword>